<dbReference type="PANTHER" id="PTHR13812">
    <property type="entry name" value="KETIMINE REDUCTASE MU-CRYSTALLIN"/>
    <property type="match status" value="1"/>
</dbReference>
<reference evidence="1 2" key="1">
    <citation type="submission" date="2020-10" db="EMBL/GenBank/DDBJ databases">
        <title>Complete genome sequence of Cupriavidus basilensis CCUG 49340T.</title>
        <authorList>
            <person name="Salva-Serra F."/>
            <person name="Donoso R.A."/>
            <person name="Cho K.H."/>
            <person name="Yoo J.A."/>
            <person name="Lee K."/>
            <person name="Yoon S.-H."/>
            <person name="Perez-Pantoja D."/>
            <person name="Moore E.R.B."/>
        </authorList>
    </citation>
    <scope>NUCLEOTIDE SEQUENCE [LARGE SCALE GENOMIC DNA]</scope>
    <source>
        <strain evidence="2">CCUG 49340</strain>
    </source>
</reference>
<gene>
    <name evidence="1" type="ORF">F7R26_009425</name>
</gene>
<organism evidence="1 2">
    <name type="scientific">Cupriavidus basilensis</name>
    <dbReference type="NCBI Taxonomy" id="68895"/>
    <lineage>
        <taxon>Bacteria</taxon>
        <taxon>Pseudomonadati</taxon>
        <taxon>Pseudomonadota</taxon>
        <taxon>Betaproteobacteria</taxon>
        <taxon>Burkholderiales</taxon>
        <taxon>Burkholderiaceae</taxon>
        <taxon>Cupriavidus</taxon>
    </lineage>
</organism>
<proteinExistence type="predicted"/>
<name>A0A643FN30_9BURK</name>
<dbReference type="RefSeq" id="WP_150990311.1">
    <property type="nucleotide sequence ID" value="NZ_CP062803.1"/>
</dbReference>
<evidence type="ECO:0000313" key="2">
    <source>
        <dbReference type="Proteomes" id="UP000397656"/>
    </source>
</evidence>
<dbReference type="Gene3D" id="3.40.50.720">
    <property type="entry name" value="NAD(P)-binding Rossmann-like Domain"/>
    <property type="match status" value="1"/>
</dbReference>
<dbReference type="PANTHER" id="PTHR13812:SF19">
    <property type="entry name" value="KETIMINE REDUCTASE MU-CRYSTALLIN"/>
    <property type="match status" value="1"/>
</dbReference>
<dbReference type="GeneID" id="98401121"/>
<dbReference type="AlphaFoldDB" id="A0A643FN30"/>
<dbReference type="GO" id="GO:0005737">
    <property type="term" value="C:cytoplasm"/>
    <property type="evidence" value="ECO:0007669"/>
    <property type="project" value="TreeGrafter"/>
</dbReference>
<dbReference type="Proteomes" id="UP000397656">
    <property type="component" value="Chromosome 1"/>
</dbReference>
<dbReference type="InterPro" id="IPR036291">
    <property type="entry name" value="NAD(P)-bd_dom_sf"/>
</dbReference>
<evidence type="ECO:0000313" key="1">
    <source>
        <dbReference type="EMBL" id="QOT78202.1"/>
    </source>
</evidence>
<dbReference type="InterPro" id="IPR003462">
    <property type="entry name" value="ODC_Mu_crystall"/>
</dbReference>
<dbReference type="InterPro" id="IPR023401">
    <property type="entry name" value="ODC_N"/>
</dbReference>
<accession>A0A643FN30</accession>
<sequence length="323" mass="34454">MPSEARLLLLDKNQVESLLQPADAMEAVSEAFALHSQAEGRVFPLVREPLATGGVFGIKSGDVQSQGLLGFKAAGFWPANREVGGEPHQATIMLIDPATGRPVCMIDGNAVTTMRTGAAGGLGLQWLARQDSERLCLFGTGVQARIQLTFALALLPSLKQVQYVTVTGQPDAAFERAFAERCEISHAPERNAAVAGSDVVITATPGGGALFDLQAVQPGTHLNCVGADTRGKRELPDGLLARARLFVDDRAQARQIGETQWAPDTPCTEIGDVLSGKVQVERHDSDITVFDMTGLALQDLTVARLLQRRAATAQAGTSIHWPW</sequence>
<protein>
    <submittedName>
        <fullName evidence="1">Ornithine cyclodeaminase family protein</fullName>
    </submittedName>
</protein>
<dbReference type="SUPFAM" id="SSF51735">
    <property type="entry name" value="NAD(P)-binding Rossmann-fold domains"/>
    <property type="match status" value="1"/>
</dbReference>
<dbReference type="Gene3D" id="3.30.1780.10">
    <property type="entry name" value="ornithine cyclodeaminase, domain 1"/>
    <property type="match status" value="1"/>
</dbReference>
<dbReference type="PIRSF" id="PIRSF001439">
    <property type="entry name" value="CryM"/>
    <property type="match status" value="1"/>
</dbReference>
<dbReference type="EMBL" id="CP062803">
    <property type="protein sequence ID" value="QOT78202.1"/>
    <property type="molecule type" value="Genomic_DNA"/>
</dbReference>
<dbReference type="Pfam" id="PF02423">
    <property type="entry name" value="OCD_Mu_crystall"/>
    <property type="match status" value="1"/>
</dbReference>